<name>A0ABP6USB7_9FLAO</name>
<evidence type="ECO:0000256" key="6">
    <source>
        <dbReference type="ARBA" id="ARBA00022840"/>
    </source>
</evidence>
<comment type="caution">
    <text evidence="10">The sequence shown here is derived from an EMBL/GenBank/DDBJ whole genome shotgun (WGS) entry which is preliminary data.</text>
</comment>
<dbReference type="SUPFAM" id="SSF47384">
    <property type="entry name" value="Homodimeric domain of signal transducing histidine kinase"/>
    <property type="match status" value="1"/>
</dbReference>
<evidence type="ECO:0000256" key="1">
    <source>
        <dbReference type="ARBA" id="ARBA00000085"/>
    </source>
</evidence>
<protein>
    <recommendedName>
        <fullName evidence="2">histidine kinase</fullName>
        <ecNumber evidence="2">2.7.13.3</ecNumber>
    </recommendedName>
</protein>
<evidence type="ECO:0000313" key="10">
    <source>
        <dbReference type="EMBL" id="GAA3519593.1"/>
    </source>
</evidence>
<evidence type="ECO:0000256" key="3">
    <source>
        <dbReference type="ARBA" id="ARBA00022679"/>
    </source>
</evidence>
<dbReference type="PRINTS" id="PR00344">
    <property type="entry name" value="BCTRLSENSOR"/>
</dbReference>
<dbReference type="RefSeq" id="WP_344930026.1">
    <property type="nucleotide sequence ID" value="NZ_BAABCW010000021.1"/>
</dbReference>
<dbReference type="InterPro" id="IPR036097">
    <property type="entry name" value="HisK_dim/P_sf"/>
</dbReference>
<dbReference type="PANTHER" id="PTHR42878">
    <property type="entry name" value="TWO-COMPONENT HISTIDINE KINASE"/>
    <property type="match status" value="1"/>
</dbReference>
<dbReference type="PROSITE" id="PS50109">
    <property type="entry name" value="HIS_KIN"/>
    <property type="match status" value="1"/>
</dbReference>
<evidence type="ECO:0000256" key="5">
    <source>
        <dbReference type="ARBA" id="ARBA00022777"/>
    </source>
</evidence>
<keyword evidence="3" id="KW-0808">Transferase</keyword>
<dbReference type="SUPFAM" id="SSF55874">
    <property type="entry name" value="ATPase domain of HSP90 chaperone/DNA topoisomerase II/histidine kinase"/>
    <property type="match status" value="1"/>
</dbReference>
<evidence type="ECO:0000256" key="2">
    <source>
        <dbReference type="ARBA" id="ARBA00012438"/>
    </source>
</evidence>
<dbReference type="InterPro" id="IPR036890">
    <property type="entry name" value="HATPase_C_sf"/>
</dbReference>
<comment type="catalytic activity">
    <reaction evidence="1">
        <text>ATP + protein L-histidine = ADP + protein N-phospho-L-histidine.</text>
        <dbReference type="EC" id="2.7.13.3"/>
    </reaction>
</comment>
<dbReference type="EMBL" id="BAABCW010000021">
    <property type="protein sequence ID" value="GAA3519593.1"/>
    <property type="molecule type" value="Genomic_DNA"/>
</dbReference>
<keyword evidence="5" id="KW-0418">Kinase</keyword>
<evidence type="ECO:0000256" key="4">
    <source>
        <dbReference type="ARBA" id="ARBA00022741"/>
    </source>
</evidence>
<feature type="transmembrane region" description="Helical" evidence="8">
    <location>
        <begin position="154"/>
        <end position="171"/>
    </location>
</feature>
<dbReference type="InterPro" id="IPR003594">
    <property type="entry name" value="HATPase_dom"/>
</dbReference>
<sequence>MSKVSKKLPFLFRPDRVMSTVLLIVIPSLLIDALVHYNARGFDVYFFRDICNTAFILICYGLYHLSVLKKSSLLVLSVYSIMLALFLTAVLEIHFNYFPFESLFLKSELLFVLLIFAIGQLVHFKHITVMLILNFIYIVFCSFTVGKEYPTEKFLYYGILVSSAGVLAYVSQRAFIHVRRKGRNALDLVNIQNEELKAMNVFKDQLFRIIGHDLRTPFYQLKELTKMMGEADTQKEKDELQLLINESADKGNLVLEDLLSWGKTYVEQSKVILEKQKIHEIVERVFSFLRMKAETKNIRLTNKLPKSLELNINQTMMETVFRNLVSNSIKFSHRESEIIIFSEFIENQLKISVVDQGVGMNEENLNHLFAGDQNRSTPGTNNEKGTGYGLSIAKRLIEKQQGRLEIQSELHKGTAVNLYF</sequence>
<evidence type="ECO:0000259" key="9">
    <source>
        <dbReference type="PROSITE" id="PS50109"/>
    </source>
</evidence>
<dbReference type="Gene3D" id="3.30.565.10">
    <property type="entry name" value="Histidine kinase-like ATPase, C-terminal domain"/>
    <property type="match status" value="1"/>
</dbReference>
<reference evidence="11" key="1">
    <citation type="journal article" date="2019" name="Int. J. Syst. Evol. Microbiol.">
        <title>The Global Catalogue of Microorganisms (GCM) 10K type strain sequencing project: providing services to taxonomists for standard genome sequencing and annotation.</title>
        <authorList>
            <consortium name="The Broad Institute Genomics Platform"/>
            <consortium name="The Broad Institute Genome Sequencing Center for Infectious Disease"/>
            <person name="Wu L."/>
            <person name="Ma J."/>
        </authorList>
    </citation>
    <scope>NUCLEOTIDE SEQUENCE [LARGE SCALE GENOMIC DNA]</scope>
    <source>
        <strain evidence="11">JCM 17106</strain>
    </source>
</reference>
<feature type="transmembrane region" description="Helical" evidence="8">
    <location>
        <begin position="45"/>
        <end position="65"/>
    </location>
</feature>
<feature type="transmembrane region" description="Helical" evidence="8">
    <location>
        <begin position="72"/>
        <end position="91"/>
    </location>
</feature>
<keyword evidence="4" id="KW-0547">Nucleotide-binding</keyword>
<dbReference type="SMART" id="SM00387">
    <property type="entry name" value="HATPase_c"/>
    <property type="match status" value="1"/>
</dbReference>
<dbReference type="Proteomes" id="UP001500459">
    <property type="component" value="Unassembled WGS sequence"/>
</dbReference>
<dbReference type="Gene3D" id="1.10.287.130">
    <property type="match status" value="1"/>
</dbReference>
<keyword evidence="8" id="KW-0812">Transmembrane</keyword>
<keyword evidence="11" id="KW-1185">Reference proteome</keyword>
<accession>A0ABP6USB7</accession>
<dbReference type="InterPro" id="IPR005467">
    <property type="entry name" value="His_kinase_dom"/>
</dbReference>
<keyword evidence="8" id="KW-1133">Transmembrane helix</keyword>
<dbReference type="Pfam" id="PF02518">
    <property type="entry name" value="HATPase_c"/>
    <property type="match status" value="1"/>
</dbReference>
<keyword evidence="6" id="KW-0067">ATP-binding</keyword>
<evidence type="ECO:0000256" key="7">
    <source>
        <dbReference type="ARBA" id="ARBA00023012"/>
    </source>
</evidence>
<dbReference type="InterPro" id="IPR050351">
    <property type="entry name" value="BphY/WalK/GraS-like"/>
</dbReference>
<dbReference type="InterPro" id="IPR004358">
    <property type="entry name" value="Sig_transdc_His_kin-like_C"/>
</dbReference>
<feature type="transmembrane region" description="Helical" evidence="8">
    <location>
        <begin position="103"/>
        <end position="122"/>
    </location>
</feature>
<dbReference type="EC" id="2.7.13.3" evidence="2"/>
<feature type="domain" description="Histidine kinase" evidence="9">
    <location>
        <begin position="209"/>
        <end position="420"/>
    </location>
</feature>
<proteinExistence type="predicted"/>
<keyword evidence="8" id="KW-0472">Membrane</keyword>
<organism evidence="10 11">
    <name type="scientific">Aquimarina addita</name>
    <dbReference type="NCBI Taxonomy" id="870485"/>
    <lineage>
        <taxon>Bacteria</taxon>
        <taxon>Pseudomonadati</taxon>
        <taxon>Bacteroidota</taxon>
        <taxon>Flavobacteriia</taxon>
        <taxon>Flavobacteriales</taxon>
        <taxon>Flavobacteriaceae</taxon>
        <taxon>Aquimarina</taxon>
    </lineage>
</organism>
<keyword evidence="7" id="KW-0902">Two-component regulatory system</keyword>
<evidence type="ECO:0000313" key="11">
    <source>
        <dbReference type="Proteomes" id="UP001500459"/>
    </source>
</evidence>
<gene>
    <name evidence="10" type="ORF">GCM10022393_37260</name>
</gene>
<evidence type="ECO:0000256" key="8">
    <source>
        <dbReference type="SAM" id="Phobius"/>
    </source>
</evidence>
<feature type="transmembrane region" description="Helical" evidence="8">
    <location>
        <begin position="21"/>
        <end position="39"/>
    </location>
</feature>
<dbReference type="PANTHER" id="PTHR42878:SF7">
    <property type="entry name" value="SENSOR HISTIDINE KINASE GLRK"/>
    <property type="match status" value="1"/>
</dbReference>